<name>A0A485L731_9STRA</name>
<reference evidence="1" key="2">
    <citation type="submission" date="2019-06" db="EMBL/GenBank/DDBJ databases">
        <title>Genomics analysis of Aphanomyces spp. identifies a new class of oomycete effector associated with host adaptation.</title>
        <authorList>
            <person name="Gaulin E."/>
        </authorList>
    </citation>
    <scope>NUCLEOTIDE SEQUENCE</scope>
    <source>
        <strain evidence="1">CBS 578.67</strain>
    </source>
</reference>
<gene>
    <name evidence="2" type="primary">Aste57867_17138</name>
    <name evidence="1" type="ORF">As57867_017079</name>
    <name evidence="2" type="ORF">ASTE57867_17138</name>
</gene>
<dbReference type="EMBL" id="CAADRA010006061">
    <property type="protein sequence ID" value="VFT93896.1"/>
    <property type="molecule type" value="Genomic_DNA"/>
</dbReference>
<evidence type="ECO:0000313" key="2">
    <source>
        <dbReference type="EMBL" id="VFT93896.1"/>
    </source>
</evidence>
<dbReference type="AlphaFoldDB" id="A0A485L731"/>
<sequence length="150" mass="16173">MANFYESDICVRTVATTADMEVAVVGEGSGIPCTNGHTTRGRCLHTADGLGGGAHHGKGHQPEVESGSWATLLSTNPNNSPVELSAASCDPRWIGGAVASNLRTRVMTYDPWVVWKSVRKRAVDFTCSHVCLRVEPTGRRMKLLLLAMHN</sequence>
<reference evidence="2 3" key="1">
    <citation type="submission" date="2019-03" db="EMBL/GenBank/DDBJ databases">
        <authorList>
            <person name="Gaulin E."/>
            <person name="Dumas B."/>
        </authorList>
    </citation>
    <scope>NUCLEOTIDE SEQUENCE [LARGE SCALE GENOMIC DNA]</scope>
    <source>
        <strain evidence="2">CBS 568.67</strain>
    </source>
</reference>
<proteinExistence type="predicted"/>
<dbReference type="EMBL" id="VJMH01006040">
    <property type="protein sequence ID" value="KAF0691684.1"/>
    <property type="molecule type" value="Genomic_DNA"/>
</dbReference>
<evidence type="ECO:0000313" key="3">
    <source>
        <dbReference type="Proteomes" id="UP000332933"/>
    </source>
</evidence>
<protein>
    <submittedName>
        <fullName evidence="2">Aste57867_17138 protein</fullName>
    </submittedName>
</protein>
<evidence type="ECO:0000313" key="1">
    <source>
        <dbReference type="EMBL" id="KAF0691684.1"/>
    </source>
</evidence>
<keyword evidence="3" id="KW-1185">Reference proteome</keyword>
<accession>A0A485L731</accession>
<organism evidence="2 3">
    <name type="scientific">Aphanomyces stellatus</name>
    <dbReference type="NCBI Taxonomy" id="120398"/>
    <lineage>
        <taxon>Eukaryota</taxon>
        <taxon>Sar</taxon>
        <taxon>Stramenopiles</taxon>
        <taxon>Oomycota</taxon>
        <taxon>Saprolegniomycetes</taxon>
        <taxon>Saprolegniales</taxon>
        <taxon>Verrucalvaceae</taxon>
        <taxon>Aphanomyces</taxon>
    </lineage>
</organism>
<dbReference type="Proteomes" id="UP000332933">
    <property type="component" value="Unassembled WGS sequence"/>
</dbReference>